<dbReference type="EMBL" id="CP136522">
    <property type="protein sequence ID" value="WOT05518.1"/>
    <property type="molecule type" value="Genomic_DNA"/>
</dbReference>
<keyword evidence="3 5" id="KW-0067">ATP-binding</keyword>
<reference evidence="5 6" key="1">
    <citation type="submission" date="2023-10" db="EMBL/GenBank/DDBJ databases">
        <title>Complete genome sequence of Shewanella sp. DAU334.</title>
        <authorList>
            <person name="Lee Y.-S."/>
            <person name="Jeong H.-R."/>
            <person name="Hwang E.-J."/>
            <person name="Choi Y.-L."/>
            <person name="Kim G.-D."/>
        </authorList>
    </citation>
    <scope>NUCLEOTIDE SEQUENCE [LARGE SCALE GENOMIC DNA]</scope>
    <source>
        <strain evidence="5 6">DAU334</strain>
    </source>
</reference>
<dbReference type="PROSITE" id="PS50893">
    <property type="entry name" value="ABC_TRANSPORTER_2"/>
    <property type="match status" value="1"/>
</dbReference>
<dbReference type="SMART" id="SM00382">
    <property type="entry name" value="AAA"/>
    <property type="match status" value="1"/>
</dbReference>
<evidence type="ECO:0000256" key="2">
    <source>
        <dbReference type="ARBA" id="ARBA00022741"/>
    </source>
</evidence>
<keyword evidence="6" id="KW-1185">Reference proteome</keyword>
<feature type="domain" description="ABC transporter" evidence="4">
    <location>
        <begin position="14"/>
        <end position="236"/>
    </location>
</feature>
<dbReference type="SUPFAM" id="SSF52540">
    <property type="entry name" value="P-loop containing nucleoside triphosphate hydrolases"/>
    <property type="match status" value="1"/>
</dbReference>
<evidence type="ECO:0000313" key="6">
    <source>
        <dbReference type="Proteomes" id="UP001529491"/>
    </source>
</evidence>
<sequence length="333" mass="36355">MNNNTSQADNAPMVSVEHAGLRFGDFDALQDINLEVYQGQTLALLGHNGAGKSSLIKLILGLIKPTSGQLTIRGSSVAGQSVNLGYLPEDVSFYDKLTGKEVLSYFAALKGIHPQRVQQLIGEFELEYAQHRQLKTYSKGMKQRLGVAQAILSNPDILLLDEPTVGLDPQASQFLYEKIESLKQQGCAVIVCTHELAIVEQHLDSALLLAGGRRVGFGSLDDLRQASGLKTQIKLANFAGLVQGDTYLQSLSHQQALWVGADERKAVVEYLVQQKNCTDFNVIEPSLAVMYHHFMQQQAPNVAAVNGELTMASKGWLQSLQSLFTSTARQSSL</sequence>
<name>A0ABZ0JZC3_9GAMM</name>
<dbReference type="PANTHER" id="PTHR42939:SF1">
    <property type="entry name" value="ABC TRANSPORTER ATP-BINDING PROTEIN ALBC-RELATED"/>
    <property type="match status" value="1"/>
</dbReference>
<keyword evidence="1" id="KW-0813">Transport</keyword>
<protein>
    <submittedName>
        <fullName evidence="5">ABC transporter ATP-binding protein</fullName>
    </submittedName>
</protein>
<dbReference type="PROSITE" id="PS00211">
    <property type="entry name" value="ABC_TRANSPORTER_1"/>
    <property type="match status" value="1"/>
</dbReference>
<dbReference type="InterPro" id="IPR003593">
    <property type="entry name" value="AAA+_ATPase"/>
</dbReference>
<dbReference type="RefSeq" id="WP_310469776.1">
    <property type="nucleotide sequence ID" value="NZ_CP136522.1"/>
</dbReference>
<evidence type="ECO:0000256" key="3">
    <source>
        <dbReference type="ARBA" id="ARBA00022840"/>
    </source>
</evidence>
<dbReference type="PANTHER" id="PTHR42939">
    <property type="entry name" value="ABC TRANSPORTER ATP-BINDING PROTEIN ALBC-RELATED"/>
    <property type="match status" value="1"/>
</dbReference>
<dbReference type="Pfam" id="PF00005">
    <property type="entry name" value="ABC_tran"/>
    <property type="match status" value="1"/>
</dbReference>
<dbReference type="InterPro" id="IPR051782">
    <property type="entry name" value="ABC_Transporter_VariousFunc"/>
</dbReference>
<dbReference type="CDD" id="cd03230">
    <property type="entry name" value="ABC_DR_subfamily_A"/>
    <property type="match status" value="1"/>
</dbReference>
<organism evidence="5 6">
    <name type="scientific">Shewanella youngdeokensis</name>
    <dbReference type="NCBI Taxonomy" id="2999068"/>
    <lineage>
        <taxon>Bacteria</taxon>
        <taxon>Pseudomonadati</taxon>
        <taxon>Pseudomonadota</taxon>
        <taxon>Gammaproteobacteria</taxon>
        <taxon>Alteromonadales</taxon>
        <taxon>Shewanellaceae</taxon>
        <taxon>Shewanella</taxon>
    </lineage>
</organism>
<proteinExistence type="predicted"/>
<accession>A0ABZ0JZC3</accession>
<dbReference type="GO" id="GO:0005524">
    <property type="term" value="F:ATP binding"/>
    <property type="evidence" value="ECO:0007669"/>
    <property type="project" value="UniProtKB-KW"/>
</dbReference>
<dbReference type="InterPro" id="IPR027417">
    <property type="entry name" value="P-loop_NTPase"/>
</dbReference>
<evidence type="ECO:0000256" key="1">
    <source>
        <dbReference type="ARBA" id="ARBA00022448"/>
    </source>
</evidence>
<evidence type="ECO:0000313" key="5">
    <source>
        <dbReference type="EMBL" id="WOT05518.1"/>
    </source>
</evidence>
<evidence type="ECO:0000259" key="4">
    <source>
        <dbReference type="PROSITE" id="PS50893"/>
    </source>
</evidence>
<dbReference type="Proteomes" id="UP001529491">
    <property type="component" value="Chromosome"/>
</dbReference>
<dbReference type="InterPro" id="IPR017871">
    <property type="entry name" value="ABC_transporter-like_CS"/>
</dbReference>
<dbReference type="Gene3D" id="3.40.50.300">
    <property type="entry name" value="P-loop containing nucleotide triphosphate hydrolases"/>
    <property type="match status" value="1"/>
</dbReference>
<keyword evidence="2" id="KW-0547">Nucleotide-binding</keyword>
<gene>
    <name evidence="5" type="ORF">RGE70_01440</name>
</gene>
<dbReference type="InterPro" id="IPR003439">
    <property type="entry name" value="ABC_transporter-like_ATP-bd"/>
</dbReference>